<feature type="region of interest" description="Disordered" evidence="1">
    <location>
        <begin position="1"/>
        <end position="24"/>
    </location>
</feature>
<reference evidence="2" key="1">
    <citation type="submission" date="2019-01" db="EMBL/GenBank/DDBJ databases">
        <title>Draft genome sequences of three monokaryotic isolates of the white-rot basidiomycete fungus Dichomitus squalens.</title>
        <authorList>
            <consortium name="DOE Joint Genome Institute"/>
            <person name="Lopez S.C."/>
            <person name="Andreopoulos B."/>
            <person name="Pangilinan J."/>
            <person name="Lipzen A."/>
            <person name="Riley R."/>
            <person name="Ahrendt S."/>
            <person name="Ng V."/>
            <person name="Barry K."/>
            <person name="Daum C."/>
            <person name="Grigoriev I.V."/>
            <person name="Hilden K.S."/>
            <person name="Makela M.R."/>
            <person name="de Vries R.P."/>
        </authorList>
    </citation>
    <scope>NUCLEOTIDE SEQUENCE [LARGE SCALE GENOMIC DNA]</scope>
    <source>
        <strain evidence="2">OM18370.1</strain>
    </source>
</reference>
<evidence type="ECO:0000313" key="2">
    <source>
        <dbReference type="EMBL" id="TBU24862.1"/>
    </source>
</evidence>
<proteinExistence type="predicted"/>
<gene>
    <name evidence="2" type="ORF">BD311DRAFT_780702</name>
</gene>
<dbReference type="AlphaFoldDB" id="A0A4Q9MFL2"/>
<protein>
    <submittedName>
        <fullName evidence="2">Uncharacterized protein</fullName>
    </submittedName>
</protein>
<dbReference type="Proteomes" id="UP000292957">
    <property type="component" value="Unassembled WGS sequence"/>
</dbReference>
<dbReference type="EMBL" id="ML143471">
    <property type="protein sequence ID" value="TBU24862.1"/>
    <property type="molecule type" value="Genomic_DNA"/>
</dbReference>
<evidence type="ECO:0000256" key="1">
    <source>
        <dbReference type="SAM" id="MobiDB-lite"/>
    </source>
</evidence>
<accession>A0A4Q9MFL2</accession>
<sequence length="71" mass="7581">MRKSHRGNGGIVRRQTEAASRGPHAPCYELGGIHVVAILRQRVQVDGRPPYGIMGKGYSGVGLSALPVSRT</sequence>
<name>A0A4Q9MFL2_9APHY</name>
<organism evidence="2">
    <name type="scientific">Dichomitus squalens</name>
    <dbReference type="NCBI Taxonomy" id="114155"/>
    <lineage>
        <taxon>Eukaryota</taxon>
        <taxon>Fungi</taxon>
        <taxon>Dikarya</taxon>
        <taxon>Basidiomycota</taxon>
        <taxon>Agaricomycotina</taxon>
        <taxon>Agaricomycetes</taxon>
        <taxon>Polyporales</taxon>
        <taxon>Polyporaceae</taxon>
        <taxon>Dichomitus</taxon>
    </lineage>
</organism>